<reference evidence="2" key="1">
    <citation type="submission" date="2020-11" db="EMBL/GenBank/DDBJ databases">
        <authorList>
            <consortium name="DOE Joint Genome Institute"/>
            <person name="Ahrendt S."/>
            <person name="Riley R."/>
            <person name="Andreopoulos W."/>
            <person name="Labutti K."/>
            <person name="Pangilinan J."/>
            <person name="Ruiz-Duenas F.J."/>
            <person name="Barrasa J.M."/>
            <person name="Sanchez-Garcia M."/>
            <person name="Camarero S."/>
            <person name="Miyauchi S."/>
            <person name="Serrano A."/>
            <person name="Linde D."/>
            <person name="Babiker R."/>
            <person name="Drula E."/>
            <person name="Ayuso-Fernandez I."/>
            <person name="Pacheco R."/>
            <person name="Padilla G."/>
            <person name="Ferreira P."/>
            <person name="Barriuso J."/>
            <person name="Kellner H."/>
            <person name="Castanera R."/>
            <person name="Alfaro M."/>
            <person name="Ramirez L."/>
            <person name="Pisabarro A.G."/>
            <person name="Kuo A."/>
            <person name="Tritt A."/>
            <person name="Lipzen A."/>
            <person name="He G."/>
            <person name="Yan M."/>
            <person name="Ng V."/>
            <person name="Cullen D."/>
            <person name="Martin F."/>
            <person name="Rosso M.-N."/>
            <person name="Henrissat B."/>
            <person name="Hibbett D."/>
            <person name="Martinez A.T."/>
            <person name="Grigoriev I.V."/>
        </authorList>
    </citation>
    <scope>NUCLEOTIDE SEQUENCE</scope>
    <source>
        <strain evidence="2">AH 40177</strain>
    </source>
</reference>
<evidence type="ECO:0000259" key="1">
    <source>
        <dbReference type="Pfam" id="PF13673"/>
    </source>
</evidence>
<evidence type="ECO:0000313" key="2">
    <source>
        <dbReference type="EMBL" id="KAF9063297.1"/>
    </source>
</evidence>
<organism evidence="2 3">
    <name type="scientific">Rhodocollybia butyracea</name>
    <dbReference type="NCBI Taxonomy" id="206335"/>
    <lineage>
        <taxon>Eukaryota</taxon>
        <taxon>Fungi</taxon>
        <taxon>Dikarya</taxon>
        <taxon>Basidiomycota</taxon>
        <taxon>Agaricomycotina</taxon>
        <taxon>Agaricomycetes</taxon>
        <taxon>Agaricomycetidae</taxon>
        <taxon>Agaricales</taxon>
        <taxon>Marasmiineae</taxon>
        <taxon>Omphalotaceae</taxon>
        <taxon>Rhodocollybia</taxon>
    </lineage>
</organism>
<dbReference type="Proteomes" id="UP000772434">
    <property type="component" value="Unassembled WGS sequence"/>
</dbReference>
<dbReference type="Pfam" id="PF13673">
    <property type="entry name" value="Acetyltransf_10"/>
    <property type="match status" value="1"/>
</dbReference>
<gene>
    <name evidence="2" type="ORF">BDP27DRAFT_1427010</name>
</gene>
<proteinExistence type="predicted"/>
<dbReference type="EMBL" id="JADNRY010000149">
    <property type="protein sequence ID" value="KAF9063297.1"/>
    <property type="molecule type" value="Genomic_DNA"/>
</dbReference>
<dbReference type="AlphaFoldDB" id="A0A9P5PIL1"/>
<comment type="caution">
    <text evidence="2">The sequence shown here is derived from an EMBL/GenBank/DDBJ whole genome shotgun (WGS) entry which is preliminary data.</text>
</comment>
<dbReference type="SUPFAM" id="SSF55729">
    <property type="entry name" value="Acyl-CoA N-acyltransferases (Nat)"/>
    <property type="match status" value="1"/>
</dbReference>
<evidence type="ECO:0000313" key="3">
    <source>
        <dbReference type="Proteomes" id="UP000772434"/>
    </source>
</evidence>
<protein>
    <recommendedName>
        <fullName evidence="1">N-acetyltransferase domain-containing protein</fullName>
    </recommendedName>
</protein>
<sequence length="175" mass="19791">MSSHANELLLRFKQITVEQTLPLRHQVLWPELSIEKVKLPEDANGWHFGAFVDDPMTKDNNGPIAVISLFLDPIPIDDTSVISRDISDSLSSPPTPAQNARFRKFACKTSMQGRGIGTALLRYTMDFARSNLNAGVLWCDARVSSAEWYERRGLLQFGNTFYKGPVQYVRMKTEL</sequence>
<dbReference type="OrthoDB" id="410198at2759"/>
<keyword evidence="3" id="KW-1185">Reference proteome</keyword>
<accession>A0A9P5PIL1</accession>
<name>A0A9P5PIL1_9AGAR</name>
<dbReference type="InterPro" id="IPR016181">
    <property type="entry name" value="Acyl_CoA_acyltransferase"/>
</dbReference>
<dbReference type="GO" id="GO:0016747">
    <property type="term" value="F:acyltransferase activity, transferring groups other than amino-acyl groups"/>
    <property type="evidence" value="ECO:0007669"/>
    <property type="project" value="InterPro"/>
</dbReference>
<dbReference type="InterPro" id="IPR000182">
    <property type="entry name" value="GNAT_dom"/>
</dbReference>
<dbReference type="Gene3D" id="3.40.630.30">
    <property type="match status" value="1"/>
</dbReference>
<feature type="domain" description="N-acetyltransferase" evidence="1">
    <location>
        <begin position="98"/>
        <end position="175"/>
    </location>
</feature>
<dbReference type="CDD" id="cd04301">
    <property type="entry name" value="NAT_SF"/>
    <property type="match status" value="1"/>
</dbReference>